<evidence type="ECO:0000313" key="2">
    <source>
        <dbReference type="EMBL" id="KAF9534012.1"/>
    </source>
</evidence>
<sequence length="210" mass="22780">MARKSGSVSSSSSVSPASTNVSLPYTSSSFQHPLDIKPQHYHLEQYPNSWSSSSSVTTDEISSYRSSPMAFDYSPDNTTPSTPSPNSDYQSYDLPMNHQVSPYSESTQLYQESVPPVTQPNQVYKPFHNHGHADTPFQGHQFSHFPAVQVHSGNDSADQFGIFEGQATSVDATSAITGLSWDAMSSTQDVKPLSGGFRAPLANNTYSVSS</sequence>
<feature type="compositionally biased region" description="Low complexity" evidence="1">
    <location>
        <begin position="49"/>
        <end position="63"/>
    </location>
</feature>
<protein>
    <submittedName>
        <fullName evidence="2">Uncharacterized protein</fullName>
    </submittedName>
</protein>
<keyword evidence="3" id="KW-1185">Reference proteome</keyword>
<dbReference type="AlphaFoldDB" id="A0A9P6ESE5"/>
<organism evidence="2 3">
    <name type="scientific">Crepidotus variabilis</name>
    <dbReference type="NCBI Taxonomy" id="179855"/>
    <lineage>
        <taxon>Eukaryota</taxon>
        <taxon>Fungi</taxon>
        <taxon>Dikarya</taxon>
        <taxon>Basidiomycota</taxon>
        <taxon>Agaricomycotina</taxon>
        <taxon>Agaricomycetes</taxon>
        <taxon>Agaricomycetidae</taxon>
        <taxon>Agaricales</taxon>
        <taxon>Agaricineae</taxon>
        <taxon>Crepidotaceae</taxon>
        <taxon>Crepidotus</taxon>
    </lineage>
</organism>
<accession>A0A9P6ESE5</accession>
<evidence type="ECO:0000313" key="3">
    <source>
        <dbReference type="Proteomes" id="UP000807306"/>
    </source>
</evidence>
<comment type="caution">
    <text evidence="2">The sequence shown here is derived from an EMBL/GenBank/DDBJ whole genome shotgun (WGS) entry which is preliminary data.</text>
</comment>
<feature type="region of interest" description="Disordered" evidence="1">
    <location>
        <begin position="1"/>
        <end position="33"/>
    </location>
</feature>
<reference evidence="2" key="1">
    <citation type="submission" date="2020-11" db="EMBL/GenBank/DDBJ databases">
        <authorList>
            <consortium name="DOE Joint Genome Institute"/>
            <person name="Ahrendt S."/>
            <person name="Riley R."/>
            <person name="Andreopoulos W."/>
            <person name="Labutti K."/>
            <person name="Pangilinan J."/>
            <person name="Ruiz-Duenas F.J."/>
            <person name="Barrasa J.M."/>
            <person name="Sanchez-Garcia M."/>
            <person name="Camarero S."/>
            <person name="Miyauchi S."/>
            <person name="Serrano A."/>
            <person name="Linde D."/>
            <person name="Babiker R."/>
            <person name="Drula E."/>
            <person name="Ayuso-Fernandez I."/>
            <person name="Pacheco R."/>
            <person name="Padilla G."/>
            <person name="Ferreira P."/>
            <person name="Barriuso J."/>
            <person name="Kellner H."/>
            <person name="Castanera R."/>
            <person name="Alfaro M."/>
            <person name="Ramirez L."/>
            <person name="Pisabarro A.G."/>
            <person name="Kuo A."/>
            <person name="Tritt A."/>
            <person name="Lipzen A."/>
            <person name="He G."/>
            <person name="Yan M."/>
            <person name="Ng V."/>
            <person name="Cullen D."/>
            <person name="Martin F."/>
            <person name="Rosso M.-N."/>
            <person name="Henrissat B."/>
            <person name="Hibbett D."/>
            <person name="Martinez A.T."/>
            <person name="Grigoriev I.V."/>
        </authorList>
    </citation>
    <scope>NUCLEOTIDE SEQUENCE</scope>
    <source>
        <strain evidence="2">CBS 506.95</strain>
    </source>
</reference>
<feature type="compositionally biased region" description="Low complexity" evidence="1">
    <location>
        <begin position="1"/>
        <end position="22"/>
    </location>
</feature>
<feature type="compositionally biased region" description="Low complexity" evidence="1">
    <location>
        <begin position="72"/>
        <end position="89"/>
    </location>
</feature>
<gene>
    <name evidence="2" type="ORF">CPB83DRAFT_419793</name>
</gene>
<dbReference type="EMBL" id="MU157827">
    <property type="protein sequence ID" value="KAF9534012.1"/>
    <property type="molecule type" value="Genomic_DNA"/>
</dbReference>
<proteinExistence type="predicted"/>
<evidence type="ECO:0000256" key="1">
    <source>
        <dbReference type="SAM" id="MobiDB-lite"/>
    </source>
</evidence>
<feature type="region of interest" description="Disordered" evidence="1">
    <location>
        <begin position="46"/>
        <end position="90"/>
    </location>
</feature>
<dbReference type="Proteomes" id="UP000807306">
    <property type="component" value="Unassembled WGS sequence"/>
</dbReference>
<name>A0A9P6ESE5_9AGAR</name>